<dbReference type="OrthoDB" id="6624490at2"/>
<sequence length="313" mass="35420">MDTNLSVKQLETFRTVMRSGSVSVAARALCRTQPAVSAMLVSLENELGFKLFERNKGRLIPKPEAYFLLEETEAILERLTRASQLMAEVKNLSRGSLRVACMPAASLYFMPHVIADFVKDRPHVNVSMMMRSSMIVHDWVASQQYDIGYAEMPKERDSINVEPIRLKGVCAIHKNDPLAQKKVITPKDLDNVPLATLFSQHPTSELVRFLFDENGARYYPRFELQNYISGFEFVEHQLCCSICDPMSAASYTISKSGHGDVVFRPFIPEVIFEHAIITPSHKPLSRLAQAFVENIHAGLEKFIEPTHRFSSRA</sequence>
<dbReference type="InterPro" id="IPR000847">
    <property type="entry name" value="LysR_HTH_N"/>
</dbReference>
<dbReference type="Pfam" id="PF03466">
    <property type="entry name" value="LysR_substrate"/>
    <property type="match status" value="1"/>
</dbReference>
<dbReference type="Gene3D" id="1.10.10.10">
    <property type="entry name" value="Winged helix-like DNA-binding domain superfamily/Winged helix DNA-binding domain"/>
    <property type="match status" value="1"/>
</dbReference>
<comment type="caution">
    <text evidence="6">The sequence shown here is derived from an EMBL/GenBank/DDBJ whole genome shotgun (WGS) entry which is preliminary data.</text>
</comment>
<accession>A0A0J1H932</accession>
<dbReference type="AlphaFoldDB" id="A0A0J1H932"/>
<evidence type="ECO:0000256" key="3">
    <source>
        <dbReference type="ARBA" id="ARBA00023125"/>
    </source>
</evidence>
<dbReference type="PROSITE" id="PS50931">
    <property type="entry name" value="HTH_LYSR"/>
    <property type="match status" value="1"/>
</dbReference>
<keyword evidence="3" id="KW-0238">DNA-binding</keyword>
<dbReference type="RefSeq" id="WP_047886091.1">
    <property type="nucleotide sequence ID" value="NZ_CP071326.1"/>
</dbReference>
<dbReference type="Proteomes" id="UP000035909">
    <property type="component" value="Unassembled WGS sequence"/>
</dbReference>
<keyword evidence="7" id="KW-1185">Reference proteome</keyword>
<evidence type="ECO:0000256" key="4">
    <source>
        <dbReference type="ARBA" id="ARBA00023163"/>
    </source>
</evidence>
<name>A0A0J1H932_9GAMM</name>
<dbReference type="SUPFAM" id="SSF46785">
    <property type="entry name" value="Winged helix' DNA-binding domain"/>
    <property type="match status" value="1"/>
</dbReference>
<keyword evidence="2" id="KW-0805">Transcription regulation</keyword>
<organism evidence="6 7">
    <name type="scientific">Photobacterium ganghwense</name>
    <dbReference type="NCBI Taxonomy" id="320778"/>
    <lineage>
        <taxon>Bacteria</taxon>
        <taxon>Pseudomonadati</taxon>
        <taxon>Pseudomonadota</taxon>
        <taxon>Gammaproteobacteria</taxon>
        <taxon>Vibrionales</taxon>
        <taxon>Vibrionaceae</taxon>
        <taxon>Photobacterium</taxon>
    </lineage>
</organism>
<evidence type="ECO:0000256" key="1">
    <source>
        <dbReference type="ARBA" id="ARBA00009437"/>
    </source>
</evidence>
<dbReference type="STRING" id="320778.ABT57_15500"/>
<keyword evidence="4" id="KW-0804">Transcription</keyword>
<comment type="similarity">
    <text evidence="1">Belongs to the LysR transcriptional regulatory family.</text>
</comment>
<dbReference type="GO" id="GO:0010628">
    <property type="term" value="P:positive regulation of gene expression"/>
    <property type="evidence" value="ECO:0007669"/>
    <property type="project" value="TreeGrafter"/>
</dbReference>
<gene>
    <name evidence="6" type="ORF">ABT57_15500</name>
</gene>
<reference evidence="6 7" key="1">
    <citation type="submission" date="2015-05" db="EMBL/GenBank/DDBJ databases">
        <title>Photobacterium galathea sp. nov.</title>
        <authorList>
            <person name="Machado H."/>
            <person name="Gram L."/>
        </authorList>
    </citation>
    <scope>NUCLEOTIDE SEQUENCE [LARGE SCALE GENOMIC DNA]</scope>
    <source>
        <strain evidence="6 7">DSM 22954</strain>
    </source>
</reference>
<evidence type="ECO:0000259" key="5">
    <source>
        <dbReference type="PROSITE" id="PS50931"/>
    </source>
</evidence>
<dbReference type="EMBL" id="LDOU01000015">
    <property type="protein sequence ID" value="KLV08203.1"/>
    <property type="molecule type" value="Genomic_DNA"/>
</dbReference>
<feature type="domain" description="HTH lysR-type" evidence="5">
    <location>
        <begin position="5"/>
        <end position="62"/>
    </location>
</feature>
<dbReference type="Pfam" id="PF00126">
    <property type="entry name" value="HTH_1"/>
    <property type="match status" value="1"/>
</dbReference>
<dbReference type="PATRIC" id="fig|320778.3.peg.3372"/>
<dbReference type="SUPFAM" id="SSF53850">
    <property type="entry name" value="Periplasmic binding protein-like II"/>
    <property type="match status" value="1"/>
</dbReference>
<dbReference type="InterPro" id="IPR036388">
    <property type="entry name" value="WH-like_DNA-bd_sf"/>
</dbReference>
<protein>
    <submittedName>
        <fullName evidence="6">LysR family transcriptional regulator</fullName>
    </submittedName>
</protein>
<evidence type="ECO:0000256" key="2">
    <source>
        <dbReference type="ARBA" id="ARBA00023015"/>
    </source>
</evidence>
<dbReference type="PRINTS" id="PR00039">
    <property type="entry name" value="HTHLYSR"/>
</dbReference>
<evidence type="ECO:0000313" key="6">
    <source>
        <dbReference type="EMBL" id="KLV08203.1"/>
    </source>
</evidence>
<dbReference type="GO" id="GO:0043565">
    <property type="term" value="F:sequence-specific DNA binding"/>
    <property type="evidence" value="ECO:0007669"/>
    <property type="project" value="TreeGrafter"/>
</dbReference>
<dbReference type="PANTHER" id="PTHR30427:SF1">
    <property type="entry name" value="TRANSCRIPTIONAL ACTIVATOR PROTEIN LYSR"/>
    <property type="match status" value="1"/>
</dbReference>
<dbReference type="Gene3D" id="3.40.190.290">
    <property type="match status" value="1"/>
</dbReference>
<dbReference type="InterPro" id="IPR005119">
    <property type="entry name" value="LysR_subst-bd"/>
</dbReference>
<dbReference type="PANTHER" id="PTHR30427">
    <property type="entry name" value="TRANSCRIPTIONAL ACTIVATOR PROTEIN LYSR"/>
    <property type="match status" value="1"/>
</dbReference>
<proteinExistence type="inferred from homology"/>
<evidence type="ECO:0000313" key="7">
    <source>
        <dbReference type="Proteomes" id="UP000035909"/>
    </source>
</evidence>
<dbReference type="InterPro" id="IPR036390">
    <property type="entry name" value="WH_DNA-bd_sf"/>
</dbReference>
<dbReference type="GO" id="GO:0003700">
    <property type="term" value="F:DNA-binding transcription factor activity"/>
    <property type="evidence" value="ECO:0007669"/>
    <property type="project" value="InterPro"/>
</dbReference>